<keyword evidence="2" id="KW-1185">Reference proteome</keyword>
<dbReference type="AlphaFoldDB" id="A0A5C5YGJ2"/>
<accession>A0A5C5YGJ2</accession>
<dbReference type="GO" id="GO:0030246">
    <property type="term" value="F:carbohydrate binding"/>
    <property type="evidence" value="ECO:0007669"/>
    <property type="project" value="InterPro"/>
</dbReference>
<evidence type="ECO:0000313" key="2">
    <source>
        <dbReference type="Proteomes" id="UP000318053"/>
    </source>
</evidence>
<dbReference type="InterPro" id="IPR013784">
    <property type="entry name" value="Carb-bd-like_fold"/>
</dbReference>
<dbReference type="SUPFAM" id="SSF49452">
    <property type="entry name" value="Starch-binding domain-like"/>
    <property type="match status" value="1"/>
</dbReference>
<evidence type="ECO:0008006" key="3">
    <source>
        <dbReference type="Google" id="ProtNLM"/>
    </source>
</evidence>
<organism evidence="1 2">
    <name type="scientific">Allorhodopirellula solitaria</name>
    <dbReference type="NCBI Taxonomy" id="2527987"/>
    <lineage>
        <taxon>Bacteria</taxon>
        <taxon>Pseudomonadati</taxon>
        <taxon>Planctomycetota</taxon>
        <taxon>Planctomycetia</taxon>
        <taxon>Pirellulales</taxon>
        <taxon>Pirellulaceae</taxon>
        <taxon>Allorhodopirellula</taxon>
    </lineage>
</organism>
<dbReference type="Proteomes" id="UP000318053">
    <property type="component" value="Unassembled WGS sequence"/>
</dbReference>
<name>A0A5C5YGJ2_9BACT</name>
<protein>
    <recommendedName>
        <fullName evidence="3">Nickel uptake substrate-specific transmembrane region</fullName>
    </recommendedName>
</protein>
<sequence>MQGSVTFLDEEGADADGGQSIDWHGLVITFMTEETDDGSFAWSETSSQSSGRFATAPLPTGNLRSVADVPDSLPFTLEQTAVYNFKRPDPGQPLVVPFERATIVTGELNAAGSDRPLKNIFIQLTEPGPAVFSKSDGTFAFRHSQSRIGFLPRDALGRQLMPRAAFTYPQGFPVDHKLDLTPTVMQPASRAVGKVVDPAGDPVAGATVTCGYMVGPFDNQTTYYTDQAGEFRFTEVIDGADVILTDTAGQQRTPAPVRLVLSDDSRCERLSPFRVGIRRWPNGFCLPRFGIVMSRAPSCP</sequence>
<gene>
    <name evidence="1" type="ORF">CA85_10050</name>
</gene>
<dbReference type="EMBL" id="SJPK01000002">
    <property type="protein sequence ID" value="TWT74119.1"/>
    <property type="molecule type" value="Genomic_DNA"/>
</dbReference>
<reference evidence="1 2" key="1">
    <citation type="submission" date="2019-02" db="EMBL/GenBank/DDBJ databases">
        <title>Deep-cultivation of Planctomycetes and their phenomic and genomic characterization uncovers novel biology.</title>
        <authorList>
            <person name="Wiegand S."/>
            <person name="Jogler M."/>
            <person name="Boedeker C."/>
            <person name="Pinto D."/>
            <person name="Vollmers J."/>
            <person name="Rivas-Marin E."/>
            <person name="Kohn T."/>
            <person name="Peeters S.H."/>
            <person name="Heuer A."/>
            <person name="Rast P."/>
            <person name="Oberbeckmann S."/>
            <person name="Bunk B."/>
            <person name="Jeske O."/>
            <person name="Meyerdierks A."/>
            <person name="Storesund J.E."/>
            <person name="Kallscheuer N."/>
            <person name="Luecker S."/>
            <person name="Lage O.M."/>
            <person name="Pohl T."/>
            <person name="Merkel B.J."/>
            <person name="Hornburger P."/>
            <person name="Mueller R.-W."/>
            <person name="Bruemmer F."/>
            <person name="Labrenz M."/>
            <person name="Spormann A.M."/>
            <person name="Op Den Camp H."/>
            <person name="Overmann J."/>
            <person name="Amann R."/>
            <person name="Jetten M.S.M."/>
            <person name="Mascher T."/>
            <person name="Medema M.H."/>
            <person name="Devos D.P."/>
            <person name="Kaster A.-K."/>
            <person name="Ovreas L."/>
            <person name="Rohde M."/>
            <person name="Galperin M.Y."/>
            <person name="Jogler C."/>
        </authorList>
    </citation>
    <scope>NUCLEOTIDE SEQUENCE [LARGE SCALE GENOMIC DNA]</scope>
    <source>
        <strain evidence="1 2">CA85</strain>
    </source>
</reference>
<comment type="caution">
    <text evidence="1">The sequence shown here is derived from an EMBL/GenBank/DDBJ whole genome shotgun (WGS) entry which is preliminary data.</text>
</comment>
<evidence type="ECO:0000313" key="1">
    <source>
        <dbReference type="EMBL" id="TWT74119.1"/>
    </source>
</evidence>
<proteinExistence type="predicted"/>